<feature type="transmembrane region" description="Helical" evidence="2">
    <location>
        <begin position="62"/>
        <end position="82"/>
    </location>
</feature>
<proteinExistence type="inferred from homology"/>
<feature type="domain" description="SSD" evidence="3">
    <location>
        <begin position="1"/>
        <end position="29"/>
    </location>
</feature>
<dbReference type="PANTHER" id="PTHR10796">
    <property type="entry name" value="PATCHED-RELATED"/>
    <property type="match status" value="1"/>
</dbReference>
<reference evidence="4 5" key="1">
    <citation type="submission" date="2014-03" db="EMBL/GenBank/DDBJ databases">
        <title>Draft genome of the hookworm Oesophagostomum dentatum.</title>
        <authorList>
            <person name="Mitreva M."/>
        </authorList>
    </citation>
    <scope>NUCLEOTIDE SEQUENCE [LARGE SCALE GENOMIC DNA]</scope>
    <source>
        <strain evidence="4 5">OD-Hann</strain>
    </source>
</reference>
<dbReference type="InterPro" id="IPR051697">
    <property type="entry name" value="Patched_domain-protein"/>
</dbReference>
<feature type="transmembrane region" description="Helical" evidence="2">
    <location>
        <begin position="351"/>
        <end position="370"/>
    </location>
</feature>
<organism evidence="4 5">
    <name type="scientific">Oesophagostomum dentatum</name>
    <name type="common">Nodular worm</name>
    <dbReference type="NCBI Taxonomy" id="61180"/>
    <lineage>
        <taxon>Eukaryota</taxon>
        <taxon>Metazoa</taxon>
        <taxon>Ecdysozoa</taxon>
        <taxon>Nematoda</taxon>
        <taxon>Chromadorea</taxon>
        <taxon>Rhabditida</taxon>
        <taxon>Rhabditina</taxon>
        <taxon>Rhabditomorpha</taxon>
        <taxon>Strongyloidea</taxon>
        <taxon>Strongylidae</taxon>
        <taxon>Oesophagostomum</taxon>
    </lineage>
</organism>
<feature type="transmembrane region" description="Helical" evidence="2">
    <location>
        <begin position="425"/>
        <end position="444"/>
    </location>
</feature>
<keyword evidence="5" id="KW-1185">Reference proteome</keyword>
<dbReference type="GO" id="GO:0005886">
    <property type="term" value="C:plasma membrane"/>
    <property type="evidence" value="ECO:0007669"/>
    <property type="project" value="TreeGrafter"/>
</dbReference>
<dbReference type="GO" id="GO:0018996">
    <property type="term" value="P:molting cycle, collagen and cuticulin-based cuticle"/>
    <property type="evidence" value="ECO:0007669"/>
    <property type="project" value="TreeGrafter"/>
</dbReference>
<evidence type="ECO:0000256" key="1">
    <source>
        <dbReference type="ARBA" id="ARBA00005585"/>
    </source>
</evidence>
<dbReference type="OrthoDB" id="6510177at2759"/>
<name>A0A0B1T3Z7_OESDE</name>
<dbReference type="Proteomes" id="UP000053660">
    <property type="component" value="Unassembled WGS sequence"/>
</dbReference>
<evidence type="ECO:0000259" key="3">
    <source>
        <dbReference type="PROSITE" id="PS50156"/>
    </source>
</evidence>
<gene>
    <name evidence="4" type="ORF">OESDEN_10068</name>
</gene>
<keyword evidence="2" id="KW-1133">Transmembrane helix</keyword>
<dbReference type="InterPro" id="IPR000731">
    <property type="entry name" value="SSD"/>
</dbReference>
<feature type="transmembrane region" description="Helical" evidence="2">
    <location>
        <begin position="451"/>
        <end position="471"/>
    </location>
</feature>
<dbReference type="GO" id="GO:0006897">
    <property type="term" value="P:endocytosis"/>
    <property type="evidence" value="ECO:0007669"/>
    <property type="project" value="TreeGrafter"/>
</dbReference>
<keyword evidence="2" id="KW-0812">Transmembrane</keyword>
<evidence type="ECO:0000313" key="5">
    <source>
        <dbReference type="Proteomes" id="UP000053660"/>
    </source>
</evidence>
<feature type="transmembrane region" description="Helical" evidence="2">
    <location>
        <begin position="144"/>
        <end position="162"/>
    </location>
</feature>
<keyword evidence="2" id="KW-0472">Membrane</keyword>
<dbReference type="EMBL" id="KN553386">
    <property type="protein sequence ID" value="KHJ90095.1"/>
    <property type="molecule type" value="Genomic_DNA"/>
</dbReference>
<dbReference type="SUPFAM" id="SSF82866">
    <property type="entry name" value="Multidrug efflux transporter AcrB transmembrane domain"/>
    <property type="match status" value="2"/>
</dbReference>
<dbReference type="GO" id="GO:0030659">
    <property type="term" value="C:cytoplasmic vesicle membrane"/>
    <property type="evidence" value="ECO:0007669"/>
    <property type="project" value="TreeGrafter"/>
</dbReference>
<protein>
    <submittedName>
        <fullName evidence="4">Patched family protein</fullName>
    </submittedName>
</protein>
<feature type="transmembrane region" description="Helical" evidence="2">
    <location>
        <begin position="377"/>
        <end position="399"/>
    </location>
</feature>
<evidence type="ECO:0000313" key="4">
    <source>
        <dbReference type="EMBL" id="KHJ90095.1"/>
    </source>
</evidence>
<dbReference type="AlphaFoldDB" id="A0A0B1T3Z7"/>
<dbReference type="PANTHER" id="PTHR10796:SF108">
    <property type="entry name" value="SSD DOMAIN-CONTAINING PROTEIN"/>
    <property type="match status" value="1"/>
</dbReference>
<accession>A0A0B1T3Z7</accession>
<feature type="transmembrane region" description="Helical" evidence="2">
    <location>
        <begin position="552"/>
        <end position="575"/>
    </location>
</feature>
<sequence>MSLFCLATSLALLIDYIVTYTVLAPVVFLCSDKKEYQPALPSKPTGNDFVSRYSRLLCSLNGRLLCGVFLITIYSISAVGVYKMKSTFEPAKAFPSDSPLVKSLTKIRPIFDTYFPVNVYVNQPPKISDEQQYSRLLCSLNGRLLCGVFLITIYSISAVGVYKMKSTFEPAKAFPSDSPLVKSLTKIRPIFDTYFPVNVYVNQPPKISDEQQHTDFYKMMAQLQKIEGWNRTMLFLDTYEKSDKKVTDMARSLFFASEQEYKPSLHNLQFWLDKVGNPPSIRYTRDNASDEGRLTSFSFLILGKGMAEWANRAHFVQGIRQVLSDNSKWNASLFDGDSAVLALILTVGNDLIGSITATVACMAAICLLFVNNRTGVLIITYTIASICFCLVGLLSWWGADLDPVTQVDVLLATGFRNLFQVGNDLIGSITATVACMAAICLLFVNNRTGVLIITYTIASICFCLVGLLSWWGADLDPVTQVDVLLATGFSVDYTAHVAFQFYRCRGSALERVSSSLGEMAAPMIQAGLSTFLCMLPLIFVPTYAIVAFAKTIFIIVGIGLIHGLFVLPVLLAAAVRSPPPSLPLAVKAEHLIENESIQQ</sequence>
<dbReference type="Gene3D" id="1.20.1640.10">
    <property type="entry name" value="Multidrug efflux transporter AcrB transmembrane domain"/>
    <property type="match status" value="2"/>
</dbReference>
<evidence type="ECO:0000256" key="2">
    <source>
        <dbReference type="SAM" id="Phobius"/>
    </source>
</evidence>
<comment type="similarity">
    <text evidence="1">Belongs to the patched family.</text>
</comment>
<dbReference type="PROSITE" id="PS50156">
    <property type="entry name" value="SSD"/>
    <property type="match status" value="1"/>
</dbReference>
<feature type="transmembrane region" description="Helical" evidence="2">
    <location>
        <begin position="523"/>
        <end position="546"/>
    </location>
</feature>